<sequence>MGGGMANAFRNLAACAAALWLAAADAAPNPACPNGPVSIAYFDYGAAYHEGKGYDVETLHELVKRMGCPIQSDAEYPRIRVLKLLEIGQADLSASTTVTPERQRYLWMLPYHYTKNLVLLRPGAQAETLDDLLKIPDLRWGMVRGYRHGPAGDKMLEELARQGKVAVAANDDDLYKMVCGGVVTAVFGIPISYDPWLSAHPNCQRIVIRDMFPDSETSPGAIVLSKQRFSQQAAELWQAELRRMFRDGSIRAIMLRYYSAPAVDKLLKSLGD</sequence>
<dbReference type="Pfam" id="PF00497">
    <property type="entry name" value="SBP_bac_3"/>
    <property type="match status" value="1"/>
</dbReference>
<dbReference type="AlphaFoldDB" id="A0A2S5DDF4"/>
<dbReference type="PANTHER" id="PTHR35936:SF35">
    <property type="entry name" value="L-CYSTINE-BINDING PROTEIN TCYJ"/>
    <property type="match status" value="1"/>
</dbReference>
<dbReference type="InterPro" id="IPR001638">
    <property type="entry name" value="Solute-binding_3/MltF_N"/>
</dbReference>
<dbReference type="PANTHER" id="PTHR35936">
    <property type="entry name" value="MEMBRANE-BOUND LYTIC MUREIN TRANSGLYCOSYLASE F"/>
    <property type="match status" value="1"/>
</dbReference>
<evidence type="ECO:0000259" key="3">
    <source>
        <dbReference type="SMART" id="SM00062"/>
    </source>
</evidence>
<accession>A0A2S5DDF4</accession>
<keyword evidence="1 2" id="KW-0732">Signal</keyword>
<evidence type="ECO:0000313" key="5">
    <source>
        <dbReference type="Proteomes" id="UP000237082"/>
    </source>
</evidence>
<gene>
    <name evidence="4" type="ORF">C2I19_15240</name>
</gene>
<feature type="domain" description="Solute-binding protein family 3/N-terminal" evidence="3">
    <location>
        <begin position="36"/>
        <end position="261"/>
    </location>
</feature>
<evidence type="ECO:0000256" key="1">
    <source>
        <dbReference type="ARBA" id="ARBA00022729"/>
    </source>
</evidence>
<dbReference type="SUPFAM" id="SSF53850">
    <property type="entry name" value="Periplasmic binding protein-like II"/>
    <property type="match status" value="1"/>
</dbReference>
<organism evidence="4 5">
    <name type="scientific">Chromobacterium alticapitis</name>
    <dbReference type="NCBI Taxonomy" id="2073169"/>
    <lineage>
        <taxon>Bacteria</taxon>
        <taxon>Pseudomonadati</taxon>
        <taxon>Pseudomonadota</taxon>
        <taxon>Betaproteobacteria</taxon>
        <taxon>Neisseriales</taxon>
        <taxon>Chromobacteriaceae</taxon>
        <taxon>Chromobacterium</taxon>
    </lineage>
</organism>
<feature type="chain" id="PRO_5015492757" evidence="2">
    <location>
        <begin position="27"/>
        <end position="272"/>
    </location>
</feature>
<dbReference type="Proteomes" id="UP000237082">
    <property type="component" value="Unassembled WGS sequence"/>
</dbReference>
<evidence type="ECO:0000256" key="2">
    <source>
        <dbReference type="SAM" id="SignalP"/>
    </source>
</evidence>
<evidence type="ECO:0000313" key="4">
    <source>
        <dbReference type="EMBL" id="POZ61135.1"/>
    </source>
</evidence>
<dbReference type="Gene3D" id="3.40.190.10">
    <property type="entry name" value="Periplasmic binding protein-like II"/>
    <property type="match status" value="2"/>
</dbReference>
<dbReference type="EMBL" id="PQWB01000072">
    <property type="protein sequence ID" value="POZ61135.1"/>
    <property type="molecule type" value="Genomic_DNA"/>
</dbReference>
<protein>
    <submittedName>
        <fullName evidence="4">ABC transporter substrate-binding protein</fullName>
    </submittedName>
</protein>
<name>A0A2S5DDF4_9NEIS</name>
<feature type="signal peptide" evidence="2">
    <location>
        <begin position="1"/>
        <end position="26"/>
    </location>
</feature>
<proteinExistence type="predicted"/>
<dbReference type="SMART" id="SM00062">
    <property type="entry name" value="PBPb"/>
    <property type="match status" value="1"/>
</dbReference>
<comment type="caution">
    <text evidence="4">The sequence shown here is derived from an EMBL/GenBank/DDBJ whole genome shotgun (WGS) entry which is preliminary data.</text>
</comment>
<keyword evidence="5" id="KW-1185">Reference proteome</keyword>
<reference evidence="5" key="1">
    <citation type="submission" date="2018-02" db="EMBL/GenBank/DDBJ databases">
        <authorList>
            <person name="O'Hara-Hanley K."/>
            <person name="Soby S."/>
        </authorList>
    </citation>
    <scope>NUCLEOTIDE SEQUENCE [LARGE SCALE GENOMIC DNA]</scope>
    <source>
        <strain evidence="5">MWU14-2602</strain>
    </source>
</reference>